<evidence type="ECO:0000256" key="1">
    <source>
        <dbReference type="SAM" id="SignalP"/>
    </source>
</evidence>
<keyword evidence="1" id="KW-0732">Signal</keyword>
<evidence type="ECO:0000313" key="2">
    <source>
        <dbReference type="EMBL" id="MCJ2381937.1"/>
    </source>
</evidence>
<feature type="signal peptide" evidence="1">
    <location>
        <begin position="1"/>
        <end position="21"/>
    </location>
</feature>
<keyword evidence="3" id="KW-1185">Reference proteome</keyword>
<gene>
    <name evidence="2" type="ORF">MUN53_15215</name>
</gene>
<dbReference type="EMBL" id="JAKZMM010000049">
    <property type="protein sequence ID" value="MCJ2381937.1"/>
    <property type="molecule type" value="Genomic_DNA"/>
</dbReference>
<name>A0ABT0C4K6_9BACT</name>
<organism evidence="2 3">
    <name type="scientific">Parabacteroides faecalis</name>
    <dbReference type="NCBI Taxonomy" id="2924040"/>
    <lineage>
        <taxon>Bacteria</taxon>
        <taxon>Pseudomonadati</taxon>
        <taxon>Bacteroidota</taxon>
        <taxon>Bacteroidia</taxon>
        <taxon>Bacteroidales</taxon>
        <taxon>Tannerellaceae</taxon>
        <taxon>Parabacteroides</taxon>
    </lineage>
</organism>
<proteinExistence type="predicted"/>
<feature type="chain" id="PRO_5046662434" evidence="1">
    <location>
        <begin position="22"/>
        <end position="326"/>
    </location>
</feature>
<dbReference type="NCBIfam" id="TIGR04183">
    <property type="entry name" value="Por_Secre_tail"/>
    <property type="match status" value="1"/>
</dbReference>
<reference evidence="2 3" key="1">
    <citation type="submission" date="2022-03" db="EMBL/GenBank/DDBJ databases">
        <title>Parabacteroides sp. nov. isolated from swine feces.</title>
        <authorList>
            <person name="Bak J.E."/>
        </authorList>
    </citation>
    <scope>NUCLEOTIDE SEQUENCE [LARGE SCALE GENOMIC DNA]</scope>
    <source>
        <strain evidence="2 3">AGMB00274</strain>
    </source>
</reference>
<evidence type="ECO:0000313" key="3">
    <source>
        <dbReference type="Proteomes" id="UP001165444"/>
    </source>
</evidence>
<sequence>MKRIKLVLLSLLMIQVGLAQSYEYVPFPKSDATWSEWYEYSYPDGYPYKEAYETFSVNGEDTLINRKTYTKLFMDRQTRYKLSEASGGKEELKDVVYVGGLREENKKIWFLGDTIIHHLKPISINEEILLYDFSLEVGDTVRTSGTIQYDNDNEDMAIYIQKIDTIQIGGSWRKKFHLAGERLYEDCVWIEGIGSLNGLFFWKRLLDLTGENTTLNKIVGFKSQGELLYMNDEYDSFYPPVANEKIEMPNNKIQIRQMGGSLKFNFNDVRLSHIRIFNIAGVMMENYSVLNQTELVLPIASMKPGIYVYQCIGVNGKTYSDKFVIK</sequence>
<dbReference type="RefSeq" id="WP_243326356.1">
    <property type="nucleotide sequence ID" value="NZ_JAKZMM010000049.1"/>
</dbReference>
<accession>A0ABT0C4K6</accession>
<dbReference type="InterPro" id="IPR026444">
    <property type="entry name" value="Secre_tail"/>
</dbReference>
<protein>
    <submittedName>
        <fullName evidence="2">T9SS type A sorting domain-containing protein</fullName>
    </submittedName>
</protein>
<comment type="caution">
    <text evidence="2">The sequence shown here is derived from an EMBL/GenBank/DDBJ whole genome shotgun (WGS) entry which is preliminary data.</text>
</comment>
<dbReference type="Proteomes" id="UP001165444">
    <property type="component" value="Unassembled WGS sequence"/>
</dbReference>